<gene>
    <name evidence="1" type="ORF">H7B67_27270</name>
</gene>
<comment type="caution">
    <text evidence="1">The sequence shown here is derived from an EMBL/GenBank/DDBJ whole genome shotgun (WGS) entry which is preliminary data.</text>
</comment>
<dbReference type="RefSeq" id="WP_185123056.1">
    <property type="nucleotide sequence ID" value="NZ_JACJVQ010000025.1"/>
</dbReference>
<dbReference type="Pfam" id="PF20092">
    <property type="entry name" value="DUF6483"/>
    <property type="match status" value="1"/>
</dbReference>
<dbReference type="AlphaFoldDB" id="A0A841T0Z6"/>
<dbReference type="InterPro" id="IPR045507">
    <property type="entry name" value="DUF6483"/>
</dbReference>
<evidence type="ECO:0000313" key="2">
    <source>
        <dbReference type="Proteomes" id="UP000535838"/>
    </source>
</evidence>
<dbReference type="EMBL" id="JACJVQ010000025">
    <property type="protein sequence ID" value="MBB6637844.1"/>
    <property type="molecule type" value="Genomic_DNA"/>
</dbReference>
<name>A0A841T0Z6_9BACL</name>
<evidence type="ECO:0000313" key="1">
    <source>
        <dbReference type="EMBL" id="MBB6637844.1"/>
    </source>
</evidence>
<reference evidence="1 2" key="1">
    <citation type="submission" date="2020-08" db="EMBL/GenBank/DDBJ databases">
        <title>Cohnella phylogeny.</title>
        <authorList>
            <person name="Dunlap C."/>
        </authorList>
    </citation>
    <scope>NUCLEOTIDE SEQUENCE [LARGE SCALE GENOMIC DNA]</scope>
    <source>
        <strain evidence="1 2">DSM 25241</strain>
    </source>
</reference>
<protein>
    <recommendedName>
        <fullName evidence="3">Tetratricopeptide repeat protein</fullName>
    </recommendedName>
</protein>
<dbReference type="Proteomes" id="UP000535838">
    <property type="component" value="Unassembled WGS sequence"/>
</dbReference>
<accession>A0A841T0Z6</accession>
<evidence type="ECO:0008006" key="3">
    <source>
        <dbReference type="Google" id="ProtNLM"/>
    </source>
</evidence>
<proteinExistence type="predicted"/>
<organism evidence="1 2">
    <name type="scientific">Cohnella thailandensis</name>
    <dbReference type="NCBI Taxonomy" id="557557"/>
    <lineage>
        <taxon>Bacteria</taxon>
        <taxon>Bacillati</taxon>
        <taxon>Bacillota</taxon>
        <taxon>Bacilli</taxon>
        <taxon>Bacillales</taxon>
        <taxon>Paenibacillaceae</taxon>
        <taxon>Cohnella</taxon>
    </lineage>
</organism>
<keyword evidence="2" id="KW-1185">Reference proteome</keyword>
<sequence>MYSRDYLMRMISQMTQMMGQLMGLKEQKKNDEALALIDEFLNKELRMRTKLALGLSDEDLLQMLSVGGQPNMESVAMIAIFLQEEGEILEEQGRLHDTLPRYEKALRLILYVLKMNGPITGFELENRAAKLIDRTEPYERTAETKRSLWQWYESGKKLADAEDLLYELHDTGGASFEEGIAFYERLDLLDDSELEAGGLSREELREGMAQWRLLAGESVS</sequence>